<sequence>MKLEFSLLAFFDVTLKHVKKWFSLRR</sequence>
<accession>A0A0E9VDD6</accession>
<dbReference type="AlphaFoldDB" id="A0A0E9VDD6"/>
<name>A0A0E9VDD6_ANGAN</name>
<reference evidence="1" key="1">
    <citation type="submission" date="2014-11" db="EMBL/GenBank/DDBJ databases">
        <authorList>
            <person name="Amaro Gonzalez C."/>
        </authorList>
    </citation>
    <scope>NUCLEOTIDE SEQUENCE</scope>
</reference>
<reference evidence="1" key="2">
    <citation type="journal article" date="2015" name="Fish Shellfish Immunol.">
        <title>Early steps in the European eel (Anguilla anguilla)-Vibrio vulnificus interaction in the gills: Role of the RtxA13 toxin.</title>
        <authorList>
            <person name="Callol A."/>
            <person name="Pajuelo D."/>
            <person name="Ebbesson L."/>
            <person name="Teles M."/>
            <person name="MacKenzie S."/>
            <person name="Amaro C."/>
        </authorList>
    </citation>
    <scope>NUCLEOTIDE SEQUENCE</scope>
</reference>
<organism evidence="1">
    <name type="scientific">Anguilla anguilla</name>
    <name type="common">European freshwater eel</name>
    <name type="synonym">Muraena anguilla</name>
    <dbReference type="NCBI Taxonomy" id="7936"/>
    <lineage>
        <taxon>Eukaryota</taxon>
        <taxon>Metazoa</taxon>
        <taxon>Chordata</taxon>
        <taxon>Craniata</taxon>
        <taxon>Vertebrata</taxon>
        <taxon>Euteleostomi</taxon>
        <taxon>Actinopterygii</taxon>
        <taxon>Neopterygii</taxon>
        <taxon>Teleostei</taxon>
        <taxon>Anguilliformes</taxon>
        <taxon>Anguillidae</taxon>
        <taxon>Anguilla</taxon>
    </lineage>
</organism>
<evidence type="ECO:0000313" key="1">
    <source>
        <dbReference type="EMBL" id="JAH76062.1"/>
    </source>
</evidence>
<protein>
    <submittedName>
        <fullName evidence="1">Uncharacterized protein</fullName>
    </submittedName>
</protein>
<dbReference type="EMBL" id="GBXM01032515">
    <property type="protein sequence ID" value="JAH76062.1"/>
    <property type="molecule type" value="Transcribed_RNA"/>
</dbReference>
<proteinExistence type="predicted"/>